<dbReference type="InterPro" id="IPR018060">
    <property type="entry name" value="HTH_AraC"/>
</dbReference>
<dbReference type="RefSeq" id="WP_253776913.1">
    <property type="nucleotide sequence ID" value="NZ_BAAAVE010000023.1"/>
</dbReference>
<dbReference type="InterPro" id="IPR009057">
    <property type="entry name" value="Homeodomain-like_sf"/>
</dbReference>
<evidence type="ECO:0000259" key="4">
    <source>
        <dbReference type="PROSITE" id="PS01124"/>
    </source>
</evidence>
<dbReference type="Gene3D" id="1.10.10.60">
    <property type="entry name" value="Homeodomain-like"/>
    <property type="match status" value="2"/>
</dbReference>
<dbReference type="InterPro" id="IPR014710">
    <property type="entry name" value="RmlC-like_jellyroll"/>
</dbReference>
<dbReference type="Pfam" id="PF02311">
    <property type="entry name" value="AraC_binding"/>
    <property type="match status" value="1"/>
</dbReference>
<keyword evidence="3" id="KW-0804">Transcription</keyword>
<protein>
    <submittedName>
        <fullName evidence="5">AraC family L-rhamnose operon transcriptional activator RhaR</fullName>
    </submittedName>
</protein>
<dbReference type="SUPFAM" id="SSF46689">
    <property type="entry name" value="Homeodomain-like"/>
    <property type="match status" value="2"/>
</dbReference>
<comment type="caution">
    <text evidence="5">The sequence shown here is derived from an EMBL/GenBank/DDBJ whole genome shotgun (WGS) entry which is preliminary data.</text>
</comment>
<dbReference type="PROSITE" id="PS01124">
    <property type="entry name" value="HTH_ARAC_FAMILY_2"/>
    <property type="match status" value="1"/>
</dbReference>
<reference evidence="5 6" key="1">
    <citation type="submission" date="2022-06" db="EMBL/GenBank/DDBJ databases">
        <title>Sequencing the genomes of 1000 actinobacteria strains.</title>
        <authorList>
            <person name="Klenk H.-P."/>
        </authorList>
    </citation>
    <scope>NUCLEOTIDE SEQUENCE [LARGE SCALE GENOMIC DNA]</scope>
    <source>
        <strain evidence="5 6">DSM 44170</strain>
    </source>
</reference>
<dbReference type="Gene3D" id="2.60.120.10">
    <property type="entry name" value="Jelly Rolls"/>
    <property type="match status" value="1"/>
</dbReference>
<name>A0ABT1KBP7_9ACTN</name>
<evidence type="ECO:0000313" key="5">
    <source>
        <dbReference type="EMBL" id="MCP2351022.1"/>
    </source>
</evidence>
<dbReference type="PANTHER" id="PTHR46796">
    <property type="entry name" value="HTH-TYPE TRANSCRIPTIONAL ACTIVATOR RHAS-RELATED"/>
    <property type="match status" value="1"/>
</dbReference>
<evidence type="ECO:0000256" key="1">
    <source>
        <dbReference type="ARBA" id="ARBA00023015"/>
    </source>
</evidence>
<dbReference type="EMBL" id="JAMZEC010000001">
    <property type="protein sequence ID" value="MCP2351022.1"/>
    <property type="molecule type" value="Genomic_DNA"/>
</dbReference>
<keyword evidence="1" id="KW-0805">Transcription regulation</keyword>
<sequence length="301" mass="33316">MTGSPLKMTRGLLHFDDGSPAYARRYAHEGEEPVHTHSFVEIAVVVGGTAVHHSLSGRHELRAGDVVLLRPGVWHGYERCAGLDLYNCCVGTDLLRDELSWTREDPLLGYLLWTGPHSLQRRGVLTAHLDEHDLGLSVGYLEHLDRLRDGSIRRHRADVIGWLSLFLGLLSRTVGSVRDEGGAEAALTHPTVMRVVRMVESDLAREWTLGELAGAAGLSSAYLVRLFKSATGLPPMAYLARLRVETAADLLLRTDEPVTSIAQAVGWADQSHFARRFKGYYGLSATTYRTRFRTRTARPPG</sequence>
<dbReference type="Proteomes" id="UP001320766">
    <property type="component" value="Unassembled WGS sequence"/>
</dbReference>
<evidence type="ECO:0000256" key="2">
    <source>
        <dbReference type="ARBA" id="ARBA00023125"/>
    </source>
</evidence>
<feature type="domain" description="HTH araC/xylS-type" evidence="4">
    <location>
        <begin position="193"/>
        <end position="291"/>
    </location>
</feature>
<evidence type="ECO:0000256" key="3">
    <source>
        <dbReference type="ARBA" id="ARBA00023163"/>
    </source>
</evidence>
<dbReference type="Pfam" id="PF12833">
    <property type="entry name" value="HTH_18"/>
    <property type="match status" value="1"/>
</dbReference>
<dbReference type="InterPro" id="IPR050204">
    <property type="entry name" value="AraC_XylS_family_regulators"/>
</dbReference>
<dbReference type="InterPro" id="IPR003313">
    <property type="entry name" value="AraC-bd"/>
</dbReference>
<proteinExistence type="predicted"/>
<dbReference type="SUPFAM" id="SSF51215">
    <property type="entry name" value="Regulatory protein AraC"/>
    <property type="match status" value="1"/>
</dbReference>
<dbReference type="InterPro" id="IPR037923">
    <property type="entry name" value="HTH-like"/>
</dbReference>
<gene>
    <name evidence="5" type="ORF">HD595_007144</name>
</gene>
<organism evidence="5 6">
    <name type="scientific">Nonomuraea roseoviolacea subsp. carminata</name>
    <dbReference type="NCBI Taxonomy" id="160689"/>
    <lineage>
        <taxon>Bacteria</taxon>
        <taxon>Bacillati</taxon>
        <taxon>Actinomycetota</taxon>
        <taxon>Actinomycetes</taxon>
        <taxon>Streptosporangiales</taxon>
        <taxon>Streptosporangiaceae</taxon>
        <taxon>Nonomuraea</taxon>
    </lineage>
</organism>
<dbReference type="SMART" id="SM00342">
    <property type="entry name" value="HTH_ARAC"/>
    <property type="match status" value="1"/>
</dbReference>
<evidence type="ECO:0000313" key="6">
    <source>
        <dbReference type="Proteomes" id="UP001320766"/>
    </source>
</evidence>
<accession>A0ABT1KBP7</accession>
<keyword evidence="2" id="KW-0238">DNA-binding</keyword>
<keyword evidence="6" id="KW-1185">Reference proteome</keyword>